<name>A0AAV1F225_XYRNO</name>
<feature type="region of interest" description="Disordered" evidence="5">
    <location>
        <begin position="91"/>
        <end position="130"/>
    </location>
</feature>
<keyword evidence="4" id="KW-0862">Zinc</keyword>
<dbReference type="InterPro" id="IPR004170">
    <property type="entry name" value="WWE_dom"/>
</dbReference>
<dbReference type="InterPro" id="IPR051712">
    <property type="entry name" value="ARTD-AVP"/>
</dbReference>
<keyword evidence="2" id="KW-0539">Nucleus</keyword>
<dbReference type="GO" id="GO:1990404">
    <property type="term" value="F:NAD+-protein mono-ADP-ribosyltransferase activity"/>
    <property type="evidence" value="ECO:0007669"/>
    <property type="project" value="TreeGrafter"/>
</dbReference>
<dbReference type="CDD" id="cd01439">
    <property type="entry name" value="TCCD_inducible_PARP_like"/>
    <property type="match status" value="1"/>
</dbReference>
<evidence type="ECO:0000256" key="1">
    <source>
        <dbReference type="ARBA" id="ARBA00004123"/>
    </source>
</evidence>
<evidence type="ECO:0000259" key="6">
    <source>
        <dbReference type="PROSITE" id="PS50103"/>
    </source>
</evidence>
<keyword evidence="4" id="KW-0863">Zinc-finger</keyword>
<dbReference type="GO" id="GO:0008270">
    <property type="term" value="F:zinc ion binding"/>
    <property type="evidence" value="ECO:0007669"/>
    <property type="project" value="UniProtKB-KW"/>
</dbReference>
<dbReference type="PANTHER" id="PTHR45740:SF6">
    <property type="entry name" value="PROTEIN MONO-ADP-RIBOSYLTRANSFERASE PARP12"/>
    <property type="match status" value="1"/>
</dbReference>
<feature type="domain" description="PARP catalytic" evidence="8">
    <location>
        <begin position="352"/>
        <end position="559"/>
    </location>
</feature>
<gene>
    <name evidence="9" type="ORF">XNOV1_A029700</name>
</gene>
<dbReference type="Proteomes" id="UP001178508">
    <property type="component" value="Chromosome 4"/>
</dbReference>
<dbReference type="AlphaFoldDB" id="A0AAV1F225"/>
<dbReference type="PROSITE" id="PS51059">
    <property type="entry name" value="PARP_CATALYTIC"/>
    <property type="match status" value="1"/>
</dbReference>
<organism evidence="9 10">
    <name type="scientific">Xyrichtys novacula</name>
    <name type="common">Pearly razorfish</name>
    <name type="synonym">Hemipteronotus novacula</name>
    <dbReference type="NCBI Taxonomy" id="13765"/>
    <lineage>
        <taxon>Eukaryota</taxon>
        <taxon>Metazoa</taxon>
        <taxon>Chordata</taxon>
        <taxon>Craniata</taxon>
        <taxon>Vertebrata</taxon>
        <taxon>Euteleostomi</taxon>
        <taxon>Actinopterygii</taxon>
        <taxon>Neopterygii</taxon>
        <taxon>Teleostei</taxon>
        <taxon>Neoteleostei</taxon>
        <taxon>Acanthomorphata</taxon>
        <taxon>Eupercaria</taxon>
        <taxon>Labriformes</taxon>
        <taxon>Labridae</taxon>
        <taxon>Xyrichtys</taxon>
    </lineage>
</organism>
<evidence type="ECO:0000256" key="2">
    <source>
        <dbReference type="ARBA" id="ARBA00023242"/>
    </source>
</evidence>
<feature type="region of interest" description="Disordered" evidence="5">
    <location>
        <begin position="1"/>
        <end position="24"/>
    </location>
</feature>
<evidence type="ECO:0000256" key="3">
    <source>
        <dbReference type="ARBA" id="ARBA00024347"/>
    </source>
</evidence>
<feature type="compositionally biased region" description="Basic residues" evidence="5">
    <location>
        <begin position="1"/>
        <end position="13"/>
    </location>
</feature>
<dbReference type="InterPro" id="IPR037197">
    <property type="entry name" value="WWE_dom_sf"/>
</dbReference>
<evidence type="ECO:0000256" key="5">
    <source>
        <dbReference type="SAM" id="MobiDB-lite"/>
    </source>
</evidence>
<dbReference type="SUPFAM" id="SSF56399">
    <property type="entry name" value="ADP-ribosylation"/>
    <property type="match status" value="1"/>
</dbReference>
<protein>
    <submittedName>
        <fullName evidence="9">Protein mono-ADP-ribosyltransferase TIPARP-like</fullName>
    </submittedName>
</protein>
<dbReference type="EMBL" id="OY660867">
    <property type="protein sequence ID" value="CAJ1054692.1"/>
    <property type="molecule type" value="Genomic_DNA"/>
</dbReference>
<evidence type="ECO:0000256" key="4">
    <source>
        <dbReference type="PROSITE-ProRule" id="PRU00723"/>
    </source>
</evidence>
<evidence type="ECO:0000313" key="9">
    <source>
        <dbReference type="EMBL" id="CAJ1054692.1"/>
    </source>
</evidence>
<accession>A0AAV1F225</accession>
<dbReference type="Pfam" id="PF00644">
    <property type="entry name" value="PARP"/>
    <property type="match status" value="1"/>
</dbReference>
<dbReference type="PROSITE" id="PS50103">
    <property type="entry name" value="ZF_C3H1"/>
    <property type="match status" value="1"/>
</dbReference>
<keyword evidence="4" id="KW-0479">Metal-binding</keyword>
<dbReference type="Gene3D" id="3.90.228.10">
    <property type="match status" value="1"/>
</dbReference>
<feature type="domain" description="WWE" evidence="7">
    <location>
        <begin position="234"/>
        <end position="314"/>
    </location>
</feature>
<feature type="zinc finger region" description="C3H1-type" evidence="4">
    <location>
        <begin position="136"/>
        <end position="163"/>
    </location>
</feature>
<evidence type="ECO:0000259" key="7">
    <source>
        <dbReference type="PROSITE" id="PS50918"/>
    </source>
</evidence>
<proteinExistence type="inferred from homology"/>
<comment type="similarity">
    <text evidence="3">Belongs to the ARTD/PARP family.</text>
</comment>
<evidence type="ECO:0000259" key="8">
    <source>
        <dbReference type="PROSITE" id="PS51059"/>
    </source>
</evidence>
<dbReference type="GO" id="GO:0003950">
    <property type="term" value="F:NAD+ poly-ADP-ribosyltransferase activity"/>
    <property type="evidence" value="ECO:0007669"/>
    <property type="project" value="InterPro"/>
</dbReference>
<reference evidence="9" key="1">
    <citation type="submission" date="2023-08" db="EMBL/GenBank/DDBJ databases">
        <authorList>
            <person name="Alioto T."/>
            <person name="Alioto T."/>
            <person name="Gomez Garrido J."/>
        </authorList>
    </citation>
    <scope>NUCLEOTIDE SEQUENCE</scope>
</reference>
<sequence length="559" mass="64190">MSLVPHSKRPKRKMEKDVLPSEPPTKVTFLSQSHLLLEIPQNTNTNLPVWEAFTSGEVKVAWTVNPYSINVHVTPLPSIQEEGDESIITQPQPAVQPSPTTKKKVPPINLTPPATPTKRKTPPGVPARPVFHTKPNSDTLICDKFLLNLCHAGNKCKMHHTPYPFHWQLWAVSSHQWVDLPTRSQVLLERIYCNVNQENVFLNDQDGCYCLDFDSMELDDLSKYDTVRRLTNSDSLAKNQYFPSKLKIYWWDSQNWTEYEEAVSNLLLKSMREKKPECFFDIRAGKYKVDFTSMTQLNITTGYERGVRCRPVYRSPVSMQPFLRTGVQTGLTTDPPVTTFGVDPLEEFSSWYPPVWSPVFERDYSLVDVPVGSQAYQSVQILFNKSLPDTMVDIIAVQQVQNLLHWDKYQRHKLYMQKRLTKEEPLELHLFHGTTKEAAEDICFNNFDPRMAGVNGTAFGFGAYFATTSAFSDKFSAKMGPTRLRHMFLAKVLVGKVCLGNNSYRRPPPLDSKTEPYCLYDTCVDNEANPTMFVVFDSCQCYPYYLIKYKELPREIEIC</sequence>
<dbReference type="Pfam" id="PF02825">
    <property type="entry name" value="WWE"/>
    <property type="match status" value="1"/>
</dbReference>
<dbReference type="PROSITE" id="PS50918">
    <property type="entry name" value="WWE"/>
    <property type="match status" value="1"/>
</dbReference>
<dbReference type="Gene3D" id="3.30.720.50">
    <property type="match status" value="1"/>
</dbReference>
<evidence type="ECO:0000313" key="10">
    <source>
        <dbReference type="Proteomes" id="UP001178508"/>
    </source>
</evidence>
<dbReference type="SUPFAM" id="SSF117839">
    <property type="entry name" value="WWE domain"/>
    <property type="match status" value="1"/>
</dbReference>
<feature type="compositionally biased region" description="Polar residues" evidence="5">
    <location>
        <begin position="91"/>
        <end position="100"/>
    </location>
</feature>
<dbReference type="PANTHER" id="PTHR45740">
    <property type="entry name" value="POLY [ADP-RIBOSE] POLYMERASE"/>
    <property type="match status" value="1"/>
</dbReference>
<keyword evidence="10" id="KW-1185">Reference proteome</keyword>
<dbReference type="InterPro" id="IPR000571">
    <property type="entry name" value="Znf_CCCH"/>
</dbReference>
<dbReference type="InterPro" id="IPR012317">
    <property type="entry name" value="Poly(ADP-ribose)pol_cat_dom"/>
</dbReference>
<feature type="domain" description="C3H1-type" evidence="6">
    <location>
        <begin position="136"/>
        <end position="163"/>
    </location>
</feature>
<dbReference type="GO" id="GO:0005634">
    <property type="term" value="C:nucleus"/>
    <property type="evidence" value="ECO:0007669"/>
    <property type="project" value="UniProtKB-SubCell"/>
</dbReference>
<comment type="subcellular location">
    <subcellularLocation>
        <location evidence="1">Nucleus</location>
    </subcellularLocation>
</comment>